<accession>A0A2G1WDY3</accession>
<reference evidence="1 2" key="1">
    <citation type="submission" date="2017-06" db="EMBL/GenBank/DDBJ databases">
        <title>Description of Rhodopirellula bahusiensis sp. nov.</title>
        <authorList>
            <person name="Kizina J."/>
            <person name="Harder J."/>
        </authorList>
    </citation>
    <scope>NUCLEOTIDE SEQUENCE [LARGE SCALE GENOMIC DNA]</scope>
    <source>
        <strain evidence="1 2">SWK21</strain>
    </source>
</reference>
<name>A0A2G1WDY3_9BACT</name>
<keyword evidence="2" id="KW-1185">Reference proteome</keyword>
<evidence type="ECO:0000313" key="1">
    <source>
        <dbReference type="EMBL" id="PHQ37030.1"/>
    </source>
</evidence>
<sequence length="92" mass="10342">MVTTVQTQVFKTAGHHKFHVVLSHIISHTYLARFSLTFLVTRKRCDAERFSFVFDSYSPREPDCPASQLTTAGRDGPEGQRGIVGLLTFLTL</sequence>
<organism evidence="1 2">
    <name type="scientific">Rhodopirellula bahusiensis</name>
    <dbReference type="NCBI Taxonomy" id="2014065"/>
    <lineage>
        <taxon>Bacteria</taxon>
        <taxon>Pseudomonadati</taxon>
        <taxon>Planctomycetota</taxon>
        <taxon>Planctomycetia</taxon>
        <taxon>Pirellulales</taxon>
        <taxon>Pirellulaceae</taxon>
        <taxon>Rhodopirellula</taxon>
    </lineage>
</organism>
<evidence type="ECO:0000313" key="2">
    <source>
        <dbReference type="Proteomes" id="UP000225740"/>
    </source>
</evidence>
<protein>
    <submittedName>
        <fullName evidence="1">Uncharacterized protein</fullName>
    </submittedName>
</protein>
<gene>
    <name evidence="1" type="ORF">CEE69_01270</name>
</gene>
<dbReference type="EMBL" id="NIZW01000001">
    <property type="protein sequence ID" value="PHQ37030.1"/>
    <property type="molecule type" value="Genomic_DNA"/>
</dbReference>
<comment type="caution">
    <text evidence="1">The sequence shown here is derived from an EMBL/GenBank/DDBJ whole genome shotgun (WGS) entry which is preliminary data.</text>
</comment>
<dbReference type="Proteomes" id="UP000225740">
    <property type="component" value="Unassembled WGS sequence"/>
</dbReference>
<proteinExistence type="predicted"/>
<dbReference type="AlphaFoldDB" id="A0A2G1WDY3"/>